<dbReference type="PANTHER" id="PTHR31616:SF0">
    <property type="entry name" value="GLUCAN 1,4-ALPHA-GLUCOSIDASE"/>
    <property type="match status" value="1"/>
</dbReference>
<gene>
    <name evidence="6" type="ORF">C0Z19_02065</name>
</gene>
<keyword evidence="2" id="KW-0378">Hydrolase</keyword>
<dbReference type="Gene3D" id="2.70.98.10">
    <property type="match status" value="1"/>
</dbReference>
<dbReference type="EMBL" id="PNYB01000001">
    <property type="protein sequence ID" value="PMS28507.1"/>
    <property type="molecule type" value="Genomic_DNA"/>
</dbReference>
<dbReference type="InterPro" id="IPR012341">
    <property type="entry name" value="6hp_glycosidase-like_sf"/>
</dbReference>
<feature type="domain" description="GH15-like" evidence="4">
    <location>
        <begin position="277"/>
        <end position="654"/>
    </location>
</feature>
<accession>A0A2N7WGF8</accession>
<dbReference type="RefSeq" id="WP_102608096.1">
    <property type="nucleotide sequence ID" value="NZ_CADIKD010000006.1"/>
</dbReference>
<dbReference type="PANTHER" id="PTHR31616">
    <property type="entry name" value="TREHALASE"/>
    <property type="match status" value="1"/>
</dbReference>
<dbReference type="InterPro" id="IPR015220">
    <property type="entry name" value="Glucodextranase_N"/>
</dbReference>
<dbReference type="PROSITE" id="PS00820">
    <property type="entry name" value="GLUCOAMYLASE"/>
    <property type="match status" value="1"/>
</dbReference>
<proteinExistence type="inferred from homology"/>
<protein>
    <submittedName>
        <fullName evidence="6">Glucan 1,4-alpha-glucosidase</fullName>
    </submittedName>
</protein>
<dbReference type="Pfam" id="PF09137">
    <property type="entry name" value="Glucodextran_N"/>
    <property type="match status" value="1"/>
</dbReference>
<dbReference type="SUPFAM" id="SSF48208">
    <property type="entry name" value="Six-hairpin glycosidases"/>
    <property type="match status" value="1"/>
</dbReference>
<reference evidence="6 7" key="1">
    <citation type="submission" date="2018-01" db="EMBL/GenBank/DDBJ databases">
        <title>Whole genome analyses suggest that Burkholderia sensu lato contains two further novel genera in the rhizoxinica-symbiotica group Mycetohabitans gen. nov., and Trinickia gen. nov.: implications for the evolution of diazotrophy and nodulation in the Burkholderiaceae.</title>
        <authorList>
            <person name="Estrada-de los Santos P."/>
            <person name="Palmer M."/>
            <person name="Chavez-Ramirez B."/>
            <person name="Beukes C."/>
            <person name="Steenkamp E.T."/>
            <person name="Hirsch A.M."/>
            <person name="Manyaka P."/>
            <person name="Maluk M."/>
            <person name="Lafos M."/>
            <person name="Crook M."/>
            <person name="Gross E."/>
            <person name="Simon M.F."/>
            <person name="Bueno dos Reis Junior F."/>
            <person name="Poole P.S."/>
            <person name="Venter S.N."/>
            <person name="James E.K."/>
        </authorList>
    </citation>
    <scope>NUCLEOTIDE SEQUENCE [LARGE SCALE GENOMIC DNA]</scope>
    <source>
        <strain evidence="6 7">GP25-8</strain>
    </source>
</reference>
<dbReference type="GO" id="GO:0004553">
    <property type="term" value="F:hydrolase activity, hydrolyzing O-glycosyl compounds"/>
    <property type="evidence" value="ECO:0007669"/>
    <property type="project" value="TreeGrafter"/>
</dbReference>
<dbReference type="GO" id="GO:0016757">
    <property type="term" value="F:glycosyltransferase activity"/>
    <property type="evidence" value="ECO:0007669"/>
    <property type="project" value="UniProtKB-ARBA"/>
</dbReference>
<keyword evidence="7" id="KW-1185">Reference proteome</keyword>
<dbReference type="GO" id="GO:0030246">
    <property type="term" value="F:carbohydrate binding"/>
    <property type="evidence" value="ECO:0007669"/>
    <property type="project" value="InterPro"/>
</dbReference>
<feature type="domain" description="Glucodextranase N-terminal" evidence="5">
    <location>
        <begin position="13"/>
        <end position="259"/>
    </location>
</feature>
<evidence type="ECO:0000313" key="7">
    <source>
        <dbReference type="Proteomes" id="UP000235347"/>
    </source>
</evidence>
<sequence>MDTQQAVDVSGAAPGWPGIASTWTSSAKDLVTTVPSPSRVWASIGHGILNEVYWPSAGEPQVRDLGFIVAGPGGWHELKRVARYRLSLPSPCIPLPRIVHEGDGYRLELNLSPDPIRDVMLVAFRLTGTGVKLYALLAPHLGGSGLHNNARVANGLVAWKDSVALQLAADCGFSRASAGYVGYSDGWQDFANHARMEWTFAEALNGNVALMGELAASTGVLALGFAETPEGACTLARSSLSEGFDAVQRSCDAAWQAWTAGIAIPDTPERVRYEAYLSAMVLKAHEGRTYPGALIASLSIPWGNTSDSTGGYHLVWTRDAVEAAFALLAIGCVEDTRHTLDYLIATQRADGSWSQNSYPDGRPFWTGIQLDEVGLPVLLAAKLAERGATGALTGWTEMIARAIGYVARNGPGSPQDRWEENAGISPFTLGIEIAALVCAAEHLADEENAYALSLADYWNERLEDWTYVENETFSEAFGIDGYYVRIAAPLCKGGLRGRIDIANRAGSSAPAFALIGMECLYLVRLGLRDARDRRIVNTAKVIDGLLGVRTPHGIAYRRYNGDGYGEHENGAPFDGTGVGRLWPLLTGERAHLDLMQGIDPLPYLETMTQMTGVSGLIPEQVWDADPIPGRGLEPGKPTGSAMPLVWAHAEFLKLLIARHQRRPIELLSSVEQRYHAQQPEAATWHWRQAQPFDALPAGRALLIENLEPFWLHYGFDGWHDVADRPSQVRAFSIHGVRFDTADIAGHSVLDFTFYFPQSQRWAGTDFHILLGDADTGVSRS</sequence>
<evidence type="ECO:0000256" key="1">
    <source>
        <dbReference type="ARBA" id="ARBA00006188"/>
    </source>
</evidence>
<dbReference type="Proteomes" id="UP000235347">
    <property type="component" value="Unassembled WGS sequence"/>
</dbReference>
<dbReference type="InterPro" id="IPR008928">
    <property type="entry name" value="6-hairpin_glycosidase_sf"/>
</dbReference>
<dbReference type="InterPro" id="IPR046966">
    <property type="entry name" value="Glucoamylase_active_site"/>
</dbReference>
<comment type="similarity">
    <text evidence="1">Belongs to the glycosyl hydrolase 15 family.</text>
</comment>
<dbReference type="Gene3D" id="1.50.10.10">
    <property type="match status" value="1"/>
</dbReference>
<dbReference type="AlphaFoldDB" id="A0A2N7WGF8"/>
<evidence type="ECO:0000313" key="6">
    <source>
        <dbReference type="EMBL" id="PMS28507.1"/>
    </source>
</evidence>
<comment type="caution">
    <text evidence="6">The sequence shown here is derived from an EMBL/GenBank/DDBJ whole genome shotgun (WGS) entry which is preliminary data.</text>
</comment>
<evidence type="ECO:0000256" key="3">
    <source>
        <dbReference type="ARBA" id="ARBA00023295"/>
    </source>
</evidence>
<evidence type="ECO:0000259" key="5">
    <source>
        <dbReference type="Pfam" id="PF09137"/>
    </source>
</evidence>
<dbReference type="InterPro" id="IPR014718">
    <property type="entry name" value="GH-type_carb-bd"/>
</dbReference>
<dbReference type="CDD" id="cd07430">
    <property type="entry name" value="GH15_N"/>
    <property type="match status" value="1"/>
</dbReference>
<evidence type="ECO:0000256" key="2">
    <source>
        <dbReference type="ARBA" id="ARBA00022801"/>
    </source>
</evidence>
<dbReference type="InterPro" id="IPR011013">
    <property type="entry name" value="Gal_mutarotase_sf_dom"/>
</dbReference>
<dbReference type="GO" id="GO:0005975">
    <property type="term" value="P:carbohydrate metabolic process"/>
    <property type="evidence" value="ECO:0007669"/>
    <property type="project" value="InterPro"/>
</dbReference>
<dbReference type="InterPro" id="IPR011613">
    <property type="entry name" value="GH15-like"/>
</dbReference>
<evidence type="ECO:0000259" key="4">
    <source>
        <dbReference type="Pfam" id="PF00723"/>
    </source>
</evidence>
<keyword evidence="3" id="KW-0326">Glycosidase</keyword>
<organism evidence="6 7">
    <name type="scientific">Trinickia soli</name>
    <dbReference type="NCBI Taxonomy" id="380675"/>
    <lineage>
        <taxon>Bacteria</taxon>
        <taxon>Pseudomonadati</taxon>
        <taxon>Pseudomonadota</taxon>
        <taxon>Betaproteobacteria</taxon>
        <taxon>Burkholderiales</taxon>
        <taxon>Burkholderiaceae</taxon>
        <taxon>Trinickia</taxon>
    </lineage>
</organism>
<dbReference type="Pfam" id="PF00723">
    <property type="entry name" value="Glyco_hydro_15"/>
    <property type="match status" value="1"/>
</dbReference>
<name>A0A2N7WGF8_9BURK</name>
<dbReference type="SUPFAM" id="SSF74650">
    <property type="entry name" value="Galactose mutarotase-like"/>
    <property type="match status" value="1"/>
</dbReference>